<dbReference type="RefSeq" id="XP_016497143.1">
    <property type="nucleotide sequence ID" value="XM_016641657.1"/>
</dbReference>
<proteinExistence type="predicted"/>
<dbReference type="RefSeq" id="XP_016497140.1">
    <property type="nucleotide sequence ID" value="XM_016641654.1"/>
</dbReference>
<dbReference type="RefSeq" id="XP_016497141.1">
    <property type="nucleotide sequence ID" value="XM_016641655.1"/>
</dbReference>
<evidence type="ECO:0000313" key="5">
    <source>
        <dbReference type="RefSeq" id="XP_016497143.1"/>
    </source>
</evidence>
<organism evidence="3">
    <name type="scientific">Nicotiana tabacum</name>
    <name type="common">Common tobacco</name>
    <dbReference type="NCBI Taxonomy" id="4097"/>
    <lineage>
        <taxon>Eukaryota</taxon>
        <taxon>Viridiplantae</taxon>
        <taxon>Streptophyta</taxon>
        <taxon>Embryophyta</taxon>
        <taxon>Tracheophyta</taxon>
        <taxon>Spermatophyta</taxon>
        <taxon>Magnoliopsida</taxon>
        <taxon>eudicotyledons</taxon>
        <taxon>Gunneridae</taxon>
        <taxon>Pentapetalae</taxon>
        <taxon>asterids</taxon>
        <taxon>lamiids</taxon>
        <taxon>Solanales</taxon>
        <taxon>Solanaceae</taxon>
        <taxon>Nicotianoideae</taxon>
        <taxon>Nicotianeae</taxon>
        <taxon>Nicotiana</taxon>
    </lineage>
</organism>
<evidence type="ECO:0000313" key="6">
    <source>
        <dbReference type="RefSeq" id="XP_016497144.1"/>
    </source>
</evidence>
<feature type="region of interest" description="Disordered" evidence="1">
    <location>
        <begin position="224"/>
        <end position="257"/>
    </location>
</feature>
<gene>
    <name evidence="2 3 4 5 6 7" type="primary">LOC107815996</name>
</gene>
<name>A0A1S4C7R3_TOBAC</name>
<feature type="compositionally biased region" description="Acidic residues" evidence="1">
    <location>
        <begin position="225"/>
        <end position="234"/>
    </location>
</feature>
<dbReference type="KEGG" id="nta:107815996"/>
<evidence type="ECO:0000313" key="3">
    <source>
        <dbReference type="RefSeq" id="XP_016497141.1"/>
    </source>
</evidence>
<evidence type="ECO:0000313" key="7">
    <source>
        <dbReference type="RefSeq" id="XP_016497145.1"/>
    </source>
</evidence>
<dbReference type="PaxDb" id="4097-A0A1S4C7R3"/>
<reference evidence="2 3" key="1">
    <citation type="submission" date="2025-04" db="UniProtKB">
        <authorList>
            <consortium name="RefSeq"/>
        </authorList>
    </citation>
    <scope>IDENTIFICATION</scope>
</reference>
<dbReference type="RefSeq" id="XP_016497145.1">
    <property type="nucleotide sequence ID" value="XM_016641659.1"/>
</dbReference>
<dbReference type="AlphaFoldDB" id="A0A1S4C7R3"/>
<dbReference type="RefSeq" id="XP_016497144.1">
    <property type="nucleotide sequence ID" value="XM_016641658.1"/>
</dbReference>
<dbReference type="RefSeq" id="XP_016497142.1">
    <property type="nucleotide sequence ID" value="XM_016641656.1"/>
</dbReference>
<sequence>MPTPSLDLNTADPTGNIPFVPSEFTLGLKEQEAIENMLSIVVEGCLVGDYEGMSEHNGSQGKVTVYWKRVGNWCLSKIWHLKVLLGNHSRDLIPPPKRSPLLLLGMKPHVLKKKNQVSTDPAPSPHFYAEPLAIVSPEMRSVCEEEDEGSEEDYVNVAIAIFICARSSRATLKIPTPKKPTTRLQRKEALESTLKNSKKEKKRRRLMKGGKLVHEKVVPTTLVIDSDDEMEEESSPLIHKSSKKSSVPKSGKESSERAIEVSRWVSLEKKWLRGLVRTYMRKCLRNLQRKLKV</sequence>
<evidence type="ECO:0000313" key="2">
    <source>
        <dbReference type="RefSeq" id="XP_016497140.1"/>
    </source>
</evidence>
<accession>A0A1S4C7R3</accession>
<protein>
    <submittedName>
        <fullName evidence="2 3">Uncharacterized protein</fullName>
    </submittedName>
</protein>
<evidence type="ECO:0000313" key="4">
    <source>
        <dbReference type="RefSeq" id="XP_016497142.1"/>
    </source>
</evidence>
<evidence type="ECO:0000256" key="1">
    <source>
        <dbReference type="SAM" id="MobiDB-lite"/>
    </source>
</evidence>